<dbReference type="RefSeq" id="WP_050659823.1">
    <property type="nucleotide sequence ID" value="NZ_JBLXAC010000009.1"/>
</dbReference>
<gene>
    <name evidence="3" type="ORF">EDC28_11011</name>
</gene>
<feature type="domain" description="Type 4 fimbrial biogenesis protein PilX N-terminal" evidence="2">
    <location>
        <begin position="6"/>
        <end position="51"/>
    </location>
</feature>
<accession>A0A3N1NU57</accession>
<dbReference type="STRING" id="584787.GCA_001247655_00917"/>
<keyword evidence="1" id="KW-0812">Transmembrane</keyword>
<protein>
    <submittedName>
        <fullName evidence="3">Type IV pilus assembly protein PilX</fullName>
    </submittedName>
</protein>
<organism evidence="3 4">
    <name type="scientific">Gallaecimonas pentaromativorans</name>
    <dbReference type="NCBI Taxonomy" id="584787"/>
    <lineage>
        <taxon>Bacteria</taxon>
        <taxon>Pseudomonadati</taxon>
        <taxon>Pseudomonadota</taxon>
        <taxon>Gammaproteobacteria</taxon>
        <taxon>Enterobacterales</taxon>
        <taxon>Gallaecimonadaceae</taxon>
        <taxon>Gallaecimonas</taxon>
    </lineage>
</organism>
<dbReference type="EMBL" id="RJUL01000010">
    <property type="protein sequence ID" value="ROQ22372.1"/>
    <property type="molecule type" value="Genomic_DNA"/>
</dbReference>
<keyword evidence="1" id="KW-1133">Transmembrane helix</keyword>
<dbReference type="Pfam" id="PF14341">
    <property type="entry name" value="PilX_N"/>
    <property type="match status" value="1"/>
</dbReference>
<keyword evidence="1" id="KW-0472">Membrane</keyword>
<dbReference type="Proteomes" id="UP000268033">
    <property type="component" value="Unassembled WGS sequence"/>
</dbReference>
<evidence type="ECO:0000313" key="3">
    <source>
        <dbReference type="EMBL" id="ROQ22372.1"/>
    </source>
</evidence>
<evidence type="ECO:0000313" key="4">
    <source>
        <dbReference type="Proteomes" id="UP000268033"/>
    </source>
</evidence>
<sequence>MRNQQSGLVLFVALIFLLIITILGVALLSNSAMDAKMAGAVSDRTDALQAGNGVLGDVMKNANTSRAFLQDLTAYPHQVDTSLTDSSGNARQATVEFKQESSCPRSRNGSSSDVFICRHFTDSADITFGRHQLGQLEVVNGVSQPLISPTGS</sequence>
<evidence type="ECO:0000256" key="1">
    <source>
        <dbReference type="SAM" id="Phobius"/>
    </source>
</evidence>
<feature type="transmembrane region" description="Helical" evidence="1">
    <location>
        <begin position="6"/>
        <end position="28"/>
    </location>
</feature>
<reference evidence="3 4" key="1">
    <citation type="submission" date="2018-11" db="EMBL/GenBank/DDBJ databases">
        <title>Genomic Encyclopedia of Type Strains, Phase IV (KMG-IV): sequencing the most valuable type-strain genomes for metagenomic binning, comparative biology and taxonomic classification.</title>
        <authorList>
            <person name="Goeker M."/>
        </authorList>
    </citation>
    <scope>NUCLEOTIDE SEQUENCE [LARGE SCALE GENOMIC DNA]</scope>
    <source>
        <strain evidence="3 4">DSM 21945</strain>
    </source>
</reference>
<comment type="caution">
    <text evidence="3">The sequence shown here is derived from an EMBL/GenBank/DDBJ whole genome shotgun (WGS) entry which is preliminary data.</text>
</comment>
<dbReference type="OrthoDB" id="7064014at2"/>
<name>A0A3N1NU57_9GAMM</name>
<dbReference type="AlphaFoldDB" id="A0A3N1NU57"/>
<proteinExistence type="predicted"/>
<dbReference type="InterPro" id="IPR025746">
    <property type="entry name" value="PilX_N_dom"/>
</dbReference>
<evidence type="ECO:0000259" key="2">
    <source>
        <dbReference type="Pfam" id="PF14341"/>
    </source>
</evidence>
<keyword evidence="4" id="KW-1185">Reference proteome</keyword>